<name>A0ABM7P1T4_9BACT</name>
<dbReference type="InterPro" id="IPR001173">
    <property type="entry name" value="Glyco_trans_2-like"/>
</dbReference>
<evidence type="ECO:0000256" key="1">
    <source>
        <dbReference type="ARBA" id="ARBA00022676"/>
    </source>
</evidence>
<sequence length="264" mass="30871">MEIILVDDGSQDGTPYICNEYTAQDSRISVIHKPNSGLSEARNYGIDAAKGDYITFIDSDDSLELGTYSRLFELIDKHPEYDILEYSINVRYNSQKNRKLKFNNREYNDIRAYWLKERAYKHAYACNKIYKRSLFDDTKYKTGIIFEDVEILPRLLKKCNVVATTEIGTYNYIYNGNGLTANAHVKQLESMLETHIAIMKETCDDRYFKYIINIQLDVYRMGGNVLIEDGLPYRGTLKLTLYHLLGIKRLCLIHKLFRIIRHSR</sequence>
<dbReference type="PANTHER" id="PTHR22916">
    <property type="entry name" value="GLYCOSYLTRANSFERASE"/>
    <property type="match status" value="1"/>
</dbReference>
<keyword evidence="1" id="KW-0328">Glycosyltransferase</keyword>
<keyword evidence="5" id="KW-1185">Reference proteome</keyword>
<proteinExistence type="predicted"/>
<dbReference type="EMBL" id="AP024484">
    <property type="protein sequence ID" value="BCS86750.1"/>
    <property type="molecule type" value="Genomic_DNA"/>
</dbReference>
<dbReference type="Pfam" id="PF00535">
    <property type="entry name" value="Glycos_transf_2"/>
    <property type="match status" value="1"/>
</dbReference>
<protein>
    <submittedName>
        <fullName evidence="4">Glycosyltransferase family 2 protein</fullName>
    </submittedName>
</protein>
<reference evidence="4 5" key="1">
    <citation type="journal article" date="2022" name="Int. J. Syst. Evol. Microbiol.">
        <title>Prevotella herbatica sp. nov., a plant polysaccharide-decomposing anaerobic bacterium isolated from a methanogenic reactor.</title>
        <authorList>
            <person name="Uek A."/>
            <person name="Tonouchi A."/>
            <person name="Kaku N."/>
            <person name="Ueki K."/>
        </authorList>
    </citation>
    <scope>NUCLEOTIDE SEQUENCE [LARGE SCALE GENOMIC DNA]</scope>
    <source>
        <strain evidence="4 5">WR041</strain>
    </source>
</reference>
<keyword evidence="2" id="KW-0808">Transferase</keyword>
<evidence type="ECO:0000313" key="5">
    <source>
        <dbReference type="Proteomes" id="UP001319045"/>
    </source>
</evidence>
<dbReference type="Gene3D" id="3.90.550.10">
    <property type="entry name" value="Spore Coat Polysaccharide Biosynthesis Protein SpsA, Chain A"/>
    <property type="match status" value="1"/>
</dbReference>
<dbReference type="InterPro" id="IPR029044">
    <property type="entry name" value="Nucleotide-diphossugar_trans"/>
</dbReference>
<evidence type="ECO:0000256" key="2">
    <source>
        <dbReference type="ARBA" id="ARBA00022679"/>
    </source>
</evidence>
<feature type="domain" description="Glycosyltransferase 2-like" evidence="3">
    <location>
        <begin position="2"/>
        <end position="137"/>
    </location>
</feature>
<dbReference type="SUPFAM" id="SSF53448">
    <property type="entry name" value="Nucleotide-diphospho-sugar transferases"/>
    <property type="match status" value="1"/>
</dbReference>
<gene>
    <name evidence="4" type="ORF">prwr041_26430</name>
</gene>
<dbReference type="Proteomes" id="UP001319045">
    <property type="component" value="Chromosome"/>
</dbReference>
<evidence type="ECO:0000313" key="4">
    <source>
        <dbReference type="EMBL" id="BCS86750.1"/>
    </source>
</evidence>
<organism evidence="4 5">
    <name type="scientific">Prevotella herbatica</name>
    <dbReference type="NCBI Taxonomy" id="2801997"/>
    <lineage>
        <taxon>Bacteria</taxon>
        <taxon>Pseudomonadati</taxon>
        <taxon>Bacteroidota</taxon>
        <taxon>Bacteroidia</taxon>
        <taxon>Bacteroidales</taxon>
        <taxon>Prevotellaceae</taxon>
        <taxon>Prevotella</taxon>
    </lineage>
</organism>
<dbReference type="CDD" id="cd00761">
    <property type="entry name" value="Glyco_tranf_GTA_type"/>
    <property type="match status" value="1"/>
</dbReference>
<accession>A0ABM7P1T4</accession>
<evidence type="ECO:0000259" key="3">
    <source>
        <dbReference type="Pfam" id="PF00535"/>
    </source>
</evidence>
<dbReference type="PANTHER" id="PTHR22916:SF51">
    <property type="entry name" value="GLYCOSYLTRANSFERASE EPSH-RELATED"/>
    <property type="match status" value="1"/>
</dbReference>